<dbReference type="GO" id="GO:0006221">
    <property type="term" value="P:pyrimidine nucleotide biosynthetic process"/>
    <property type="evidence" value="ECO:0007669"/>
    <property type="project" value="UniProtKB-KW"/>
</dbReference>
<dbReference type="GO" id="GO:0006145">
    <property type="term" value="P:purine nucleobase catabolic process"/>
    <property type="evidence" value="ECO:0007669"/>
    <property type="project" value="TreeGrafter"/>
</dbReference>
<reference evidence="3" key="1">
    <citation type="submission" date="2024-05" db="EMBL/GenBank/DDBJ databases">
        <title>Campylobacter coli isolated from environmental waters in Slovenia.</title>
        <authorList>
            <person name="Zautner A.E."/>
            <person name="Bunk B."/>
            <person name="Riedel T."/>
            <person name="Sproeer C."/>
        </authorList>
    </citation>
    <scope>NUCLEOTIDE SEQUENCE</scope>
    <source>
        <strain evidence="3">CCS1377</strain>
    </source>
</reference>
<dbReference type="Gene3D" id="3.20.20.140">
    <property type="entry name" value="Metal-dependent hydrolases"/>
    <property type="match status" value="1"/>
</dbReference>
<gene>
    <name evidence="3" type="ORF">AAH949_06065</name>
</gene>
<dbReference type="InterPro" id="IPR004722">
    <property type="entry name" value="DHOase"/>
</dbReference>
<dbReference type="PANTHER" id="PTHR43668:SF2">
    <property type="entry name" value="ALLANTOINASE"/>
    <property type="match status" value="1"/>
</dbReference>
<evidence type="ECO:0000256" key="1">
    <source>
        <dbReference type="ARBA" id="ARBA00022975"/>
    </source>
</evidence>
<dbReference type="SUPFAM" id="SSF51338">
    <property type="entry name" value="Composite domain of metallo-dependent hydrolases"/>
    <property type="match status" value="1"/>
</dbReference>
<keyword evidence="1" id="KW-0665">Pyrimidine biosynthesis</keyword>
<evidence type="ECO:0000313" key="3">
    <source>
        <dbReference type="EMBL" id="XBJ28667.1"/>
    </source>
</evidence>
<dbReference type="GO" id="GO:0005737">
    <property type="term" value="C:cytoplasm"/>
    <property type="evidence" value="ECO:0007669"/>
    <property type="project" value="TreeGrafter"/>
</dbReference>
<dbReference type="InterPro" id="IPR011059">
    <property type="entry name" value="Metal-dep_hydrolase_composite"/>
</dbReference>
<dbReference type="RefSeq" id="WP_348518233.1">
    <property type="nucleotide sequence ID" value="NZ_CP155620.1"/>
</dbReference>
<accession>A0AAU7E7K4</accession>
<protein>
    <submittedName>
        <fullName evidence="3">Metal-dependent hydrolase</fullName>
    </submittedName>
</protein>
<keyword evidence="3" id="KW-0378">Hydrolase</keyword>
<dbReference type="InterPro" id="IPR006680">
    <property type="entry name" value="Amidohydro-rel"/>
</dbReference>
<dbReference type="GO" id="GO:0046872">
    <property type="term" value="F:metal ion binding"/>
    <property type="evidence" value="ECO:0007669"/>
    <property type="project" value="InterPro"/>
</dbReference>
<feature type="domain" description="Amidohydrolase-related" evidence="2">
    <location>
        <begin position="255"/>
        <end position="388"/>
    </location>
</feature>
<dbReference type="GO" id="GO:0004151">
    <property type="term" value="F:dihydroorotase activity"/>
    <property type="evidence" value="ECO:0007669"/>
    <property type="project" value="InterPro"/>
</dbReference>
<dbReference type="InterPro" id="IPR050138">
    <property type="entry name" value="DHOase/Allantoinase_Hydrolase"/>
</dbReference>
<dbReference type="Pfam" id="PF01979">
    <property type="entry name" value="Amidohydro_1"/>
    <property type="match status" value="1"/>
</dbReference>
<evidence type="ECO:0000259" key="2">
    <source>
        <dbReference type="Pfam" id="PF01979"/>
    </source>
</evidence>
<dbReference type="SUPFAM" id="SSF51556">
    <property type="entry name" value="Metallo-dependent hydrolases"/>
    <property type="match status" value="1"/>
</dbReference>
<dbReference type="PANTHER" id="PTHR43668">
    <property type="entry name" value="ALLANTOINASE"/>
    <property type="match status" value="1"/>
</dbReference>
<sequence>MIIKNAKIYGEELKDIQILEGKITQIANGLHDNEEIIDAQGLSVLPSFVDLNVNFKNDKFSLEHLDILEQECLKSGISSIVLRDKMDFEEENYTLFLDRLKQMKIDVFSSIRVLDSNKKLKNLSTLVNKGALGLELKSSSEANIVKLAMQYALMKNVPIFVECYNEGFNDGGVMNNSDISFELGLVGMNAISEYSEVAKMKQIAKFYNVEIIYDGLTLKNSLELLSEDDCILASIHHLIKSDEACLGFNTAAKIFPPLRSKEDRDFLKQALKKNKIKFLTSLHNPKSISLKDLAFDEAAFGIHGLCDFISLCYTFFIKNGFLTWRELCKFTSKNPSEFLGLNSGIIEIGKEANLVIFDEDEENFTPKGSLYANDKLFGKVKMHMIKGEMF</sequence>
<dbReference type="EMBL" id="CP155620">
    <property type="protein sequence ID" value="XBJ28667.1"/>
    <property type="molecule type" value="Genomic_DNA"/>
</dbReference>
<dbReference type="CDD" id="cd01317">
    <property type="entry name" value="DHOase_IIa"/>
    <property type="match status" value="1"/>
</dbReference>
<dbReference type="GO" id="GO:0004038">
    <property type="term" value="F:allantoinase activity"/>
    <property type="evidence" value="ECO:0007669"/>
    <property type="project" value="TreeGrafter"/>
</dbReference>
<organism evidence="3">
    <name type="scientific">Campylobacter sp. CCS1377</name>
    <dbReference type="NCBI Taxonomy" id="3158229"/>
    <lineage>
        <taxon>Bacteria</taxon>
        <taxon>Pseudomonadati</taxon>
        <taxon>Campylobacterota</taxon>
        <taxon>Epsilonproteobacteria</taxon>
        <taxon>Campylobacterales</taxon>
        <taxon>Campylobacteraceae</taxon>
        <taxon>Campylobacter</taxon>
    </lineage>
</organism>
<dbReference type="NCBIfam" id="NF006268">
    <property type="entry name" value="PRK08417.1"/>
    <property type="match status" value="1"/>
</dbReference>
<dbReference type="InterPro" id="IPR032466">
    <property type="entry name" value="Metal_Hydrolase"/>
</dbReference>
<name>A0AAU7E7K4_9BACT</name>
<proteinExistence type="predicted"/>
<dbReference type="AlphaFoldDB" id="A0AAU7E7K4"/>